<protein>
    <recommendedName>
        <fullName evidence="2">GIY-YIG domain-containing protein</fullName>
    </recommendedName>
</protein>
<accession>A0A2H0USB4</accession>
<evidence type="ECO:0000313" key="3">
    <source>
        <dbReference type="EMBL" id="PIR89308.1"/>
    </source>
</evidence>
<proteinExistence type="inferred from homology"/>
<dbReference type="InterPro" id="IPR050190">
    <property type="entry name" value="UPF0213_domain"/>
</dbReference>
<reference evidence="4" key="1">
    <citation type="submission" date="2017-09" db="EMBL/GenBank/DDBJ databases">
        <title>Depth-based differentiation of microbial function through sediment-hosted aquifers and enrichment of novel symbionts in the deep terrestrial subsurface.</title>
        <authorList>
            <person name="Probst A.J."/>
            <person name="Ladd B."/>
            <person name="Jarett J.K."/>
            <person name="Geller-Mcgrath D.E."/>
            <person name="Sieber C.M.K."/>
            <person name="Emerson J.B."/>
            <person name="Anantharaman K."/>
            <person name="Thomas B.C."/>
            <person name="Malmstrom R."/>
            <person name="Stieglmeier M."/>
            <person name="Klingl A."/>
            <person name="Woyke T."/>
            <person name="Ryan C.M."/>
            <person name="Banfield J.F."/>
        </authorList>
    </citation>
    <scope>NUCLEOTIDE SEQUENCE [LARGE SCALE GENOMIC DNA]</scope>
</reference>
<dbReference type="CDD" id="cd10449">
    <property type="entry name" value="GIY-YIG_SLX1_like"/>
    <property type="match status" value="1"/>
</dbReference>
<dbReference type="PANTHER" id="PTHR34477">
    <property type="entry name" value="UPF0213 PROTEIN YHBQ"/>
    <property type="match status" value="1"/>
</dbReference>
<dbReference type="Pfam" id="PF01541">
    <property type="entry name" value="GIY-YIG"/>
    <property type="match status" value="1"/>
</dbReference>
<name>A0A2H0USB4_9BACT</name>
<evidence type="ECO:0000256" key="1">
    <source>
        <dbReference type="ARBA" id="ARBA00007435"/>
    </source>
</evidence>
<gene>
    <name evidence="3" type="ORF">COU07_00200</name>
</gene>
<comment type="similarity">
    <text evidence="1">Belongs to the UPF0213 family.</text>
</comment>
<dbReference type="SUPFAM" id="SSF82771">
    <property type="entry name" value="GIY-YIG endonuclease"/>
    <property type="match status" value="1"/>
</dbReference>
<dbReference type="PROSITE" id="PS50164">
    <property type="entry name" value="GIY_YIG"/>
    <property type="match status" value="1"/>
</dbReference>
<dbReference type="AlphaFoldDB" id="A0A2H0USB4"/>
<evidence type="ECO:0000259" key="2">
    <source>
        <dbReference type="PROSITE" id="PS50164"/>
    </source>
</evidence>
<dbReference type="Proteomes" id="UP000231157">
    <property type="component" value="Unassembled WGS sequence"/>
</dbReference>
<dbReference type="InterPro" id="IPR000305">
    <property type="entry name" value="GIY-YIG_endonuc"/>
</dbReference>
<evidence type="ECO:0000313" key="4">
    <source>
        <dbReference type="Proteomes" id="UP000231157"/>
    </source>
</evidence>
<dbReference type="Gene3D" id="3.40.1440.10">
    <property type="entry name" value="GIY-YIG endonuclease"/>
    <property type="match status" value="1"/>
</dbReference>
<organism evidence="3 4">
    <name type="scientific">Candidatus Harrisonbacteria bacterium CG10_big_fil_rev_8_21_14_0_10_40_38</name>
    <dbReference type="NCBI Taxonomy" id="1974583"/>
    <lineage>
        <taxon>Bacteria</taxon>
        <taxon>Candidatus Harrisoniibacteriota</taxon>
    </lineage>
</organism>
<comment type="caution">
    <text evidence="3">The sequence shown here is derived from an EMBL/GenBank/DDBJ whole genome shotgun (WGS) entry which is preliminary data.</text>
</comment>
<dbReference type="PANTHER" id="PTHR34477:SF1">
    <property type="entry name" value="UPF0213 PROTEIN YHBQ"/>
    <property type="match status" value="1"/>
</dbReference>
<sequence length="87" mass="10240">MPHFVYILKSSKDGRRYVGSTSNVKKRIEEHNSGKNISTRYRIPLILIFQKEFRDGQSDLRYEKWLKKQKGGITVRKLIEDFNAPIA</sequence>
<feature type="domain" description="GIY-YIG" evidence="2">
    <location>
        <begin position="1"/>
        <end position="79"/>
    </location>
</feature>
<dbReference type="EMBL" id="PFAZ01000001">
    <property type="protein sequence ID" value="PIR89308.1"/>
    <property type="molecule type" value="Genomic_DNA"/>
</dbReference>
<dbReference type="InterPro" id="IPR035901">
    <property type="entry name" value="GIY-YIG_endonuc_sf"/>
</dbReference>